<name>A0A8R2C7Y2_BOMMO</name>
<evidence type="ECO:0000313" key="10">
    <source>
        <dbReference type="Proteomes" id="UP000005204"/>
    </source>
</evidence>
<dbReference type="PROSITE" id="PS00135">
    <property type="entry name" value="TRYPSIN_SER"/>
    <property type="match status" value="1"/>
</dbReference>
<dbReference type="SUPFAM" id="SSF50494">
    <property type="entry name" value="Trypsin-like serine proteases"/>
    <property type="match status" value="1"/>
</dbReference>
<evidence type="ECO:0000256" key="1">
    <source>
        <dbReference type="ARBA" id="ARBA00007664"/>
    </source>
</evidence>
<dbReference type="PRINTS" id="PR00722">
    <property type="entry name" value="CHYMOTRYPSIN"/>
</dbReference>
<keyword evidence="10" id="KW-1185">Reference proteome</keyword>
<feature type="signal peptide" evidence="7">
    <location>
        <begin position="1"/>
        <end position="17"/>
    </location>
</feature>
<sequence length="251" mass="27007">MRQSITLVFLILGWANAVPTNQQRITGGSVVTIDRYPELAATLITSDGVQWVQGCGSSILNNRAVLTAAHCLFGVMRVRVGSSFGNSGGRVHQVSRYITHPNYVAVTFESDLAILHVSTQIAYVNNAVRPARIAGPNYNVADNQVVWATGWGSMWLGSGHSEQLRHVQLYTVNQNLCRTRHTSVPITANMLCVGRLGVGGFGQCGGDSGSPLFHNGVVVGVCSFGVGCGHDHFPTVNVRVSRFTSWIQNNA</sequence>
<dbReference type="EnsemblMetazoa" id="XM_012693675.3">
    <property type="protein sequence ID" value="XP_012549129.1"/>
    <property type="gene ID" value="LOC732884"/>
</dbReference>
<reference evidence="9" key="2">
    <citation type="submission" date="2022-06" db="UniProtKB">
        <authorList>
            <consortium name="EnsemblMetazoa"/>
        </authorList>
    </citation>
    <scope>IDENTIFICATION</scope>
    <source>
        <strain evidence="9">p50T (Dazao)</strain>
    </source>
</reference>
<dbReference type="OrthoDB" id="9425590at2759"/>
<protein>
    <recommendedName>
        <fullName evidence="8">Peptidase S1 domain-containing protein</fullName>
    </recommendedName>
</protein>
<dbReference type="AlphaFoldDB" id="A0A8R2C7Y2"/>
<reference evidence="10" key="1">
    <citation type="journal article" date="2008" name="Insect Biochem. Mol. Biol.">
        <title>The genome of a lepidopteran model insect, the silkworm Bombyx mori.</title>
        <authorList>
            <consortium name="International Silkworm Genome Consortium"/>
        </authorList>
    </citation>
    <scope>NUCLEOTIDE SEQUENCE [LARGE SCALE GENOMIC DNA]</scope>
    <source>
        <strain evidence="10">p50T</strain>
    </source>
</reference>
<evidence type="ECO:0000256" key="5">
    <source>
        <dbReference type="ARBA" id="ARBA00023157"/>
    </source>
</evidence>
<feature type="chain" id="PRO_5035742842" description="Peptidase S1 domain-containing protein" evidence="7">
    <location>
        <begin position="18"/>
        <end position="251"/>
    </location>
</feature>
<dbReference type="InterPro" id="IPR050430">
    <property type="entry name" value="Peptidase_S1"/>
</dbReference>
<keyword evidence="3 6" id="KW-0378">Hydrolase</keyword>
<dbReference type="InterPro" id="IPR018114">
    <property type="entry name" value="TRYPSIN_HIS"/>
</dbReference>
<dbReference type="SMART" id="SM00020">
    <property type="entry name" value="Tryp_SPc"/>
    <property type="match status" value="1"/>
</dbReference>
<feature type="domain" description="Peptidase S1" evidence="8">
    <location>
        <begin position="25"/>
        <end position="251"/>
    </location>
</feature>
<evidence type="ECO:0000256" key="4">
    <source>
        <dbReference type="ARBA" id="ARBA00022825"/>
    </source>
</evidence>
<dbReference type="InterPro" id="IPR009003">
    <property type="entry name" value="Peptidase_S1_PA"/>
</dbReference>
<keyword evidence="4 6" id="KW-0720">Serine protease</keyword>
<dbReference type="Pfam" id="PF00089">
    <property type="entry name" value="Trypsin"/>
    <property type="match status" value="1"/>
</dbReference>
<dbReference type="SMR" id="A0A8R2C7Y2"/>
<accession>A0A8R2C7Y2</accession>
<evidence type="ECO:0000259" key="8">
    <source>
        <dbReference type="PROSITE" id="PS50240"/>
    </source>
</evidence>
<keyword evidence="2 6" id="KW-0645">Protease</keyword>
<dbReference type="InterPro" id="IPR001254">
    <property type="entry name" value="Trypsin_dom"/>
</dbReference>
<evidence type="ECO:0000256" key="2">
    <source>
        <dbReference type="ARBA" id="ARBA00022670"/>
    </source>
</evidence>
<evidence type="ECO:0000256" key="6">
    <source>
        <dbReference type="RuleBase" id="RU363034"/>
    </source>
</evidence>
<evidence type="ECO:0000256" key="3">
    <source>
        <dbReference type="ARBA" id="ARBA00022801"/>
    </source>
</evidence>
<dbReference type="InterPro" id="IPR033116">
    <property type="entry name" value="TRYPSIN_SER"/>
</dbReference>
<dbReference type="PROSITE" id="PS00134">
    <property type="entry name" value="TRYPSIN_HIS"/>
    <property type="match status" value="1"/>
</dbReference>
<dbReference type="InterPro" id="IPR043504">
    <property type="entry name" value="Peptidase_S1_PA_chymotrypsin"/>
</dbReference>
<dbReference type="Gene3D" id="2.40.10.10">
    <property type="entry name" value="Trypsin-like serine proteases"/>
    <property type="match status" value="1"/>
</dbReference>
<dbReference type="CDD" id="cd00190">
    <property type="entry name" value="Tryp_SPc"/>
    <property type="match status" value="1"/>
</dbReference>
<keyword evidence="7" id="KW-0732">Signal</keyword>
<comment type="similarity">
    <text evidence="1">Belongs to the peptidase S1 family.</text>
</comment>
<evidence type="ECO:0000313" key="9">
    <source>
        <dbReference type="EnsemblMetazoa" id="XP_012549129.1"/>
    </source>
</evidence>
<dbReference type="PANTHER" id="PTHR24276">
    <property type="entry name" value="POLYSERASE-RELATED"/>
    <property type="match status" value="1"/>
</dbReference>
<dbReference type="GO" id="GO:0006508">
    <property type="term" value="P:proteolysis"/>
    <property type="evidence" value="ECO:0007669"/>
    <property type="project" value="UniProtKB-KW"/>
</dbReference>
<gene>
    <name evidence="9" type="primary">732884</name>
</gene>
<dbReference type="PANTHER" id="PTHR24276:SF91">
    <property type="entry name" value="AT26814P-RELATED"/>
    <property type="match status" value="1"/>
</dbReference>
<proteinExistence type="inferred from homology"/>
<evidence type="ECO:0000256" key="7">
    <source>
        <dbReference type="SAM" id="SignalP"/>
    </source>
</evidence>
<dbReference type="GO" id="GO:0004252">
    <property type="term" value="F:serine-type endopeptidase activity"/>
    <property type="evidence" value="ECO:0007669"/>
    <property type="project" value="InterPro"/>
</dbReference>
<organism evidence="9 10">
    <name type="scientific">Bombyx mori</name>
    <name type="common">Silk moth</name>
    <dbReference type="NCBI Taxonomy" id="7091"/>
    <lineage>
        <taxon>Eukaryota</taxon>
        <taxon>Metazoa</taxon>
        <taxon>Ecdysozoa</taxon>
        <taxon>Arthropoda</taxon>
        <taxon>Hexapoda</taxon>
        <taxon>Insecta</taxon>
        <taxon>Pterygota</taxon>
        <taxon>Neoptera</taxon>
        <taxon>Endopterygota</taxon>
        <taxon>Lepidoptera</taxon>
        <taxon>Glossata</taxon>
        <taxon>Ditrysia</taxon>
        <taxon>Bombycoidea</taxon>
        <taxon>Bombycidae</taxon>
        <taxon>Bombycinae</taxon>
        <taxon>Bombyx</taxon>
    </lineage>
</organism>
<dbReference type="Proteomes" id="UP000005204">
    <property type="component" value="Unassembled WGS sequence"/>
</dbReference>
<dbReference type="PROSITE" id="PS50240">
    <property type="entry name" value="TRYPSIN_DOM"/>
    <property type="match status" value="1"/>
</dbReference>
<dbReference type="InterPro" id="IPR001314">
    <property type="entry name" value="Peptidase_S1A"/>
</dbReference>
<keyword evidence="5" id="KW-1015">Disulfide bond</keyword>